<feature type="binding site" evidence="11">
    <location>
        <position position="292"/>
    </location>
    <ligand>
        <name>Mg(2+)</name>
        <dbReference type="ChEBI" id="CHEBI:18420"/>
    </ligand>
</feature>
<keyword evidence="4 10" id="KW-0808">Transferase</keyword>
<evidence type="ECO:0000256" key="10">
    <source>
        <dbReference type="PIRNR" id="PIRNR006268"/>
    </source>
</evidence>
<keyword evidence="7 10" id="KW-0460">Magnesium</keyword>
<keyword evidence="12" id="KW-0449">Lipoprotein</keyword>
<dbReference type="PANTHER" id="PTHR30040:SF2">
    <property type="entry name" value="FAD:PROTEIN FMN TRANSFERASE"/>
    <property type="match status" value="1"/>
</dbReference>
<dbReference type="RefSeq" id="WP_107990150.1">
    <property type="nucleotide sequence ID" value="NZ_QAYG01000004.1"/>
</dbReference>
<evidence type="ECO:0000256" key="7">
    <source>
        <dbReference type="ARBA" id="ARBA00022842"/>
    </source>
</evidence>
<dbReference type="Pfam" id="PF02424">
    <property type="entry name" value="ApbE"/>
    <property type="match status" value="1"/>
</dbReference>
<dbReference type="InterPro" id="IPR006311">
    <property type="entry name" value="TAT_signal"/>
</dbReference>
<keyword evidence="13" id="KW-1185">Reference proteome</keyword>
<evidence type="ECO:0000313" key="13">
    <source>
        <dbReference type="Proteomes" id="UP000244081"/>
    </source>
</evidence>
<reference evidence="12 13" key="1">
    <citation type="submission" date="2018-04" db="EMBL/GenBank/DDBJ databases">
        <title>Genomic Encyclopedia of Archaeal and Bacterial Type Strains, Phase II (KMG-II): from individual species to whole genera.</title>
        <authorList>
            <person name="Goeker M."/>
        </authorList>
    </citation>
    <scope>NUCLEOTIDE SEQUENCE [LARGE SCALE GENOMIC DNA]</scope>
    <source>
        <strain evidence="12 13">DSM 23382</strain>
    </source>
</reference>
<dbReference type="EC" id="2.7.1.180" evidence="1 10"/>
<feature type="binding site" evidence="11">
    <location>
        <position position="182"/>
    </location>
    <ligand>
        <name>Mg(2+)</name>
        <dbReference type="ChEBI" id="CHEBI:18420"/>
    </ligand>
</feature>
<evidence type="ECO:0000256" key="2">
    <source>
        <dbReference type="ARBA" id="ARBA00016337"/>
    </source>
</evidence>
<keyword evidence="6 10" id="KW-0274">FAD</keyword>
<evidence type="ECO:0000256" key="1">
    <source>
        <dbReference type="ARBA" id="ARBA00011955"/>
    </source>
</evidence>
<evidence type="ECO:0000256" key="9">
    <source>
        <dbReference type="ARBA" id="ARBA00048540"/>
    </source>
</evidence>
<protein>
    <recommendedName>
        <fullName evidence="2 10">FAD:protein FMN transferase</fullName>
        <ecNumber evidence="1 10">2.7.1.180</ecNumber>
    </recommendedName>
    <alternativeName>
        <fullName evidence="8 10">Flavin transferase</fullName>
    </alternativeName>
</protein>
<dbReference type="GO" id="GO:0046872">
    <property type="term" value="F:metal ion binding"/>
    <property type="evidence" value="ECO:0007669"/>
    <property type="project" value="UniProtKB-UniRule"/>
</dbReference>
<dbReference type="GO" id="GO:0016740">
    <property type="term" value="F:transferase activity"/>
    <property type="evidence" value="ECO:0007669"/>
    <property type="project" value="UniProtKB-UniRule"/>
</dbReference>
<dbReference type="Proteomes" id="UP000244081">
    <property type="component" value="Unassembled WGS sequence"/>
</dbReference>
<sequence length="332" mass="36030">MTHSPILPHVTRRRMLTISAAAAGASLLPSASVARNDFHRWKGIALGANAEVILNHSDRQEAEETLSRVVDDVRRLERIFSLYDTQSELACLNRDGHVLNPAPEFLELLASVRALHEMTDGAFDPTVQPLWGLYARSFSETGRFPRERDIATALECVGFEGVFFDAENIKVARPGMALTLNGVAQGFITDRVSALLKARGYSDVLVNLGEIAALGAGNAGQDGWRVTLQPDRTRRGRPTVLKNRSVATSSLAGMTFDEAGKAFHILDPRTGRPAGTDLSGVSVITDRAAFADGLSTAALIMGERNFRLAVKDRRDIEAFALRTDGTPTEFSA</sequence>
<comment type="similarity">
    <text evidence="10">Belongs to the ApbE family.</text>
</comment>
<dbReference type="EMBL" id="QAYG01000004">
    <property type="protein sequence ID" value="PTW60546.1"/>
    <property type="molecule type" value="Genomic_DNA"/>
</dbReference>
<dbReference type="InterPro" id="IPR024932">
    <property type="entry name" value="ApbE"/>
</dbReference>
<dbReference type="PANTHER" id="PTHR30040">
    <property type="entry name" value="THIAMINE BIOSYNTHESIS LIPOPROTEIN APBE"/>
    <property type="match status" value="1"/>
</dbReference>
<evidence type="ECO:0000256" key="5">
    <source>
        <dbReference type="ARBA" id="ARBA00022723"/>
    </source>
</evidence>
<dbReference type="PROSITE" id="PS51318">
    <property type="entry name" value="TAT"/>
    <property type="match status" value="1"/>
</dbReference>
<comment type="caution">
    <text evidence="12">The sequence shown here is derived from an EMBL/GenBank/DDBJ whole genome shotgun (WGS) entry which is preliminary data.</text>
</comment>
<dbReference type="InterPro" id="IPR003374">
    <property type="entry name" value="ApbE-like_sf"/>
</dbReference>
<evidence type="ECO:0000313" key="12">
    <source>
        <dbReference type="EMBL" id="PTW60546.1"/>
    </source>
</evidence>
<keyword evidence="5 10" id="KW-0479">Metal-binding</keyword>
<feature type="binding site" evidence="11">
    <location>
        <position position="296"/>
    </location>
    <ligand>
        <name>Mg(2+)</name>
        <dbReference type="ChEBI" id="CHEBI:18420"/>
    </ligand>
</feature>
<evidence type="ECO:0000256" key="11">
    <source>
        <dbReference type="PIRSR" id="PIRSR006268-2"/>
    </source>
</evidence>
<evidence type="ECO:0000256" key="4">
    <source>
        <dbReference type="ARBA" id="ARBA00022679"/>
    </source>
</evidence>
<proteinExistence type="inferred from homology"/>
<evidence type="ECO:0000256" key="8">
    <source>
        <dbReference type="ARBA" id="ARBA00031306"/>
    </source>
</evidence>
<dbReference type="OrthoDB" id="9778595at2"/>
<gene>
    <name evidence="12" type="ORF">C8N35_104171</name>
</gene>
<comment type="cofactor">
    <cofactor evidence="11">
        <name>Mg(2+)</name>
        <dbReference type="ChEBI" id="CHEBI:18420"/>
    </cofactor>
    <cofactor evidence="11">
        <name>Mn(2+)</name>
        <dbReference type="ChEBI" id="CHEBI:29035"/>
    </cofactor>
    <text evidence="11">Magnesium. Can also use manganese.</text>
</comment>
<organism evidence="12 13">
    <name type="scientific">Breoghania corrubedonensis</name>
    <dbReference type="NCBI Taxonomy" id="665038"/>
    <lineage>
        <taxon>Bacteria</taxon>
        <taxon>Pseudomonadati</taxon>
        <taxon>Pseudomonadota</taxon>
        <taxon>Alphaproteobacteria</taxon>
        <taxon>Hyphomicrobiales</taxon>
        <taxon>Stappiaceae</taxon>
        <taxon>Breoghania</taxon>
    </lineage>
</organism>
<evidence type="ECO:0000256" key="6">
    <source>
        <dbReference type="ARBA" id="ARBA00022827"/>
    </source>
</evidence>
<dbReference type="AlphaFoldDB" id="A0A2T5V9W2"/>
<keyword evidence="3 10" id="KW-0285">Flavoprotein</keyword>
<dbReference type="SUPFAM" id="SSF143631">
    <property type="entry name" value="ApbE-like"/>
    <property type="match status" value="1"/>
</dbReference>
<evidence type="ECO:0000256" key="3">
    <source>
        <dbReference type="ARBA" id="ARBA00022630"/>
    </source>
</evidence>
<comment type="catalytic activity">
    <reaction evidence="9 10">
        <text>L-threonyl-[protein] + FAD = FMN-L-threonyl-[protein] + AMP + H(+)</text>
        <dbReference type="Rhea" id="RHEA:36847"/>
        <dbReference type="Rhea" id="RHEA-COMP:11060"/>
        <dbReference type="Rhea" id="RHEA-COMP:11061"/>
        <dbReference type="ChEBI" id="CHEBI:15378"/>
        <dbReference type="ChEBI" id="CHEBI:30013"/>
        <dbReference type="ChEBI" id="CHEBI:57692"/>
        <dbReference type="ChEBI" id="CHEBI:74257"/>
        <dbReference type="ChEBI" id="CHEBI:456215"/>
        <dbReference type="EC" id="2.7.1.180"/>
    </reaction>
</comment>
<dbReference type="Gene3D" id="3.10.520.10">
    <property type="entry name" value="ApbE-like domains"/>
    <property type="match status" value="1"/>
</dbReference>
<accession>A0A2T5V9W2</accession>
<name>A0A2T5V9W2_9HYPH</name>
<dbReference type="PIRSF" id="PIRSF006268">
    <property type="entry name" value="ApbE"/>
    <property type="match status" value="1"/>
</dbReference>